<dbReference type="EMBL" id="AP017928">
    <property type="protein sequence ID" value="BBA37418.1"/>
    <property type="molecule type" value="Genomic_DNA"/>
</dbReference>
<dbReference type="AlphaFoldDB" id="A0A250L0H8"/>
<evidence type="ECO:0008006" key="4">
    <source>
        <dbReference type="Google" id="ProtNLM"/>
    </source>
</evidence>
<sequence>MNKTKQLLLASAVLTLLPMGAQAGLINGGFESPSFTPGSPDVSFIDAASLPGWNTTAADNVIEIWSDGVLGVPAYEGTQFAELNANLVSTLFQDSDGIASGSILGFEFAHRGRLGIDTLRLDITDLGLDGVFGTADDSLLFSKEYADGNQSWGFYTSAGEAPIVALGNTVRFSYVSVSAAGGNDSVGNFIDAADFGVGVAQPIPEPMTLSMILAGLVPVYRLSRRA</sequence>
<dbReference type="OrthoDB" id="5761316at2"/>
<protein>
    <recommendedName>
        <fullName evidence="4">PEP-CTERM protein-sorting domain-containing protein</fullName>
    </recommendedName>
</protein>
<gene>
    <name evidence="2" type="ORF">sS8_5501</name>
</gene>
<proteinExistence type="predicted"/>
<evidence type="ECO:0000313" key="2">
    <source>
        <dbReference type="EMBL" id="BBA37418.1"/>
    </source>
</evidence>
<reference evidence="2 3" key="1">
    <citation type="submission" date="2016-12" db="EMBL/GenBank/DDBJ databases">
        <title>Genome sequencing of Methylocaldum marinum.</title>
        <authorList>
            <person name="Takeuchi M."/>
            <person name="Kamagata Y."/>
            <person name="Hiraoka S."/>
            <person name="Oshima K."/>
            <person name="Hattori M."/>
            <person name="Iwasaki W."/>
        </authorList>
    </citation>
    <scope>NUCLEOTIDE SEQUENCE [LARGE SCALE GENOMIC DNA]</scope>
    <source>
        <strain evidence="2 3">S8</strain>
    </source>
</reference>
<dbReference type="RefSeq" id="WP_119632407.1">
    <property type="nucleotide sequence ID" value="NZ_AP017928.1"/>
</dbReference>
<evidence type="ECO:0000313" key="3">
    <source>
        <dbReference type="Proteomes" id="UP000266313"/>
    </source>
</evidence>
<keyword evidence="3" id="KW-1185">Reference proteome</keyword>
<dbReference type="Proteomes" id="UP000266313">
    <property type="component" value="Chromosome"/>
</dbReference>
<accession>A0A250L0H8</accession>
<feature type="chain" id="PRO_5013146096" description="PEP-CTERM protein-sorting domain-containing protein" evidence="1">
    <location>
        <begin position="24"/>
        <end position="226"/>
    </location>
</feature>
<dbReference type="KEGG" id="mmai:sS8_5501"/>
<evidence type="ECO:0000256" key="1">
    <source>
        <dbReference type="SAM" id="SignalP"/>
    </source>
</evidence>
<keyword evidence="1" id="KW-0732">Signal</keyword>
<feature type="signal peptide" evidence="1">
    <location>
        <begin position="1"/>
        <end position="23"/>
    </location>
</feature>
<name>A0A250L0H8_9GAMM</name>
<organism evidence="2 3">
    <name type="scientific">Methylocaldum marinum</name>
    <dbReference type="NCBI Taxonomy" id="1432792"/>
    <lineage>
        <taxon>Bacteria</taxon>
        <taxon>Pseudomonadati</taxon>
        <taxon>Pseudomonadota</taxon>
        <taxon>Gammaproteobacteria</taxon>
        <taxon>Methylococcales</taxon>
        <taxon>Methylococcaceae</taxon>
        <taxon>Methylocaldum</taxon>
    </lineage>
</organism>